<dbReference type="InterPro" id="IPR010490">
    <property type="entry name" value="COG6"/>
</dbReference>
<evidence type="ECO:0000259" key="12">
    <source>
        <dbReference type="Pfam" id="PF06419"/>
    </source>
</evidence>
<comment type="subcellular location">
    <subcellularLocation>
        <location evidence="1 10">Golgi apparatus membrane</location>
        <topology evidence="1 10">Peripheral membrane protein</topology>
    </subcellularLocation>
</comment>
<evidence type="ECO:0000256" key="9">
    <source>
        <dbReference type="ARBA" id="ARBA00043873"/>
    </source>
</evidence>
<keyword evidence="7 10" id="KW-0472">Membrane</keyword>
<dbReference type="PANTHER" id="PTHR21506">
    <property type="entry name" value="COMPONENT OF OLIGOMERIC GOLGI COMPLEX 6"/>
    <property type="match status" value="1"/>
</dbReference>
<dbReference type="InterPro" id="IPR048369">
    <property type="entry name" value="COG6_C"/>
</dbReference>
<feature type="domain" description="Conserved Oligomeric Golgi complex subunit 6 C-terminal" evidence="13">
    <location>
        <begin position="198"/>
        <end position="642"/>
    </location>
</feature>
<keyword evidence="4 10" id="KW-0813">Transport</keyword>
<dbReference type="Proteomes" id="UP000189580">
    <property type="component" value="Chromosome b"/>
</dbReference>
<evidence type="ECO:0000256" key="8">
    <source>
        <dbReference type="ARBA" id="ARBA00031348"/>
    </source>
</evidence>
<dbReference type="OrthoDB" id="272987at2759"/>
<keyword evidence="6 10" id="KW-0333">Golgi apparatus</keyword>
<evidence type="ECO:0000256" key="5">
    <source>
        <dbReference type="ARBA" id="ARBA00022927"/>
    </source>
</evidence>
<comment type="similarity">
    <text evidence="2 10">Belongs to the COG6 family.</text>
</comment>
<comment type="function">
    <text evidence="9">Acts as a component of the peripheral membrane COG complex that is involved in intra-Golgi protein trafficking. COG is located at the cis-Golgi, and regulates tethering of retrograde intra-Golgi vesicles and possibly a number of other membrane trafficking events.</text>
</comment>
<feature type="coiled-coil region" evidence="11">
    <location>
        <begin position="89"/>
        <end position="147"/>
    </location>
</feature>
<evidence type="ECO:0000256" key="1">
    <source>
        <dbReference type="ARBA" id="ARBA00004395"/>
    </source>
</evidence>
<dbReference type="GO" id="GO:0017119">
    <property type="term" value="C:Golgi transport complex"/>
    <property type="evidence" value="ECO:0007669"/>
    <property type="project" value="UniProtKB-UniRule"/>
</dbReference>
<feature type="domain" description="Conserved oligomeric complex COG6 N-terminal" evidence="12">
    <location>
        <begin position="48"/>
        <end position="161"/>
    </location>
</feature>
<dbReference type="InterPro" id="IPR048368">
    <property type="entry name" value="COG6_N"/>
</dbReference>
<comment type="function">
    <text evidence="10">Acts as component of the peripheral membrane COG complex that is involved in intra-Golgi protein trafficking. COG is located at the cis-Golgi, and regulates tethering of retrograde intra-Golgi vesicles and possibly a number of other membrane trafficking events.</text>
</comment>
<dbReference type="Pfam" id="PF20653">
    <property type="entry name" value="COG6_C"/>
    <property type="match status" value="1"/>
</dbReference>
<evidence type="ECO:0000259" key="13">
    <source>
        <dbReference type="Pfam" id="PF20653"/>
    </source>
</evidence>
<dbReference type="GeneID" id="30034044"/>
<evidence type="ECO:0000313" key="15">
    <source>
        <dbReference type="Proteomes" id="UP000189580"/>
    </source>
</evidence>
<dbReference type="GO" id="GO:0015031">
    <property type="term" value="P:protein transport"/>
    <property type="evidence" value="ECO:0007669"/>
    <property type="project" value="UniProtKB-KW"/>
</dbReference>
<dbReference type="EMBL" id="CP014503">
    <property type="protein sequence ID" value="ANB14565.1"/>
    <property type="molecule type" value="Genomic_DNA"/>
</dbReference>
<keyword evidence="5 10" id="KW-0653">Protein transport</keyword>
<protein>
    <recommendedName>
        <fullName evidence="3 10">Conserved oligomeric Golgi complex subunit 6</fullName>
        <shortName evidence="10">COG complex subunit 6</shortName>
    </recommendedName>
    <alternativeName>
        <fullName evidence="8 10">Component of oligomeric Golgi complex 6</fullName>
    </alternativeName>
</protein>
<dbReference type="AlphaFoldDB" id="A0A167EXA4"/>
<gene>
    <name evidence="14" type="primary">COG6</name>
    <name evidence="14" type="ORF">AWJ20_2163</name>
</gene>
<keyword evidence="11" id="KW-0175">Coiled coil</keyword>
<evidence type="ECO:0000256" key="11">
    <source>
        <dbReference type="SAM" id="Coils"/>
    </source>
</evidence>
<dbReference type="Pfam" id="PF06419">
    <property type="entry name" value="COG6_N"/>
    <property type="match status" value="1"/>
</dbReference>
<dbReference type="RefSeq" id="XP_018737042.1">
    <property type="nucleotide sequence ID" value="XM_018879093.1"/>
</dbReference>
<evidence type="ECO:0000256" key="7">
    <source>
        <dbReference type="ARBA" id="ARBA00023136"/>
    </source>
</evidence>
<sequence>MSVSLELLSGKEDVSSGANPDNAISQLITNILSTSYNDPSLRQALSVLDTKMEENTAENRRQLRSNIETSVLKSGSTILKDFTKLHQKLSSLGDSIQELNNQYNHMEKVVSQATKDTLLIQKQAEELRSSEETISIKKRLLEAYENNFVLTDQELDILNNGLLASGADEVEQFFQVLQKVNHIHNDCQVLLSADDTSQTGMEIMGQMSAHLDKGYERILIAVENEFKKMVSGQYLQISKSLRRYLTILSSERPNLFDSALNGLIDTRQKNLTNEFIKALTVETSTSKPIDFYAYDILRYVGDIMAWIHSAIVGEQEILETLLLDDKKTLLQKIDKATTSLVKPLRLRIEQVISTEDNLVDIYKVGNVLNFYYSIFIKIFSNESSAIMTAISRLEEACSRQFSQCLQNKIASQKDGLGAVTRPGSSLLRDLQPPEFFSDALADAKAILSSYEASINFTSPPSNQFKQTLHDLIEPYLELCNRVSESLPSVDSEIFVINCFDATKSTLSLFPFVQYKIDQMNNRTDELAEVLEDSQYYKFLSSSGVNSILNADKTLNREKISGNTQLIQELAASLDNFLPAANMESSVLLHRLSSPRLSSSITLRASQRFVDIFQQIKQCLDELYGEEAAVLMPRSVSEVKTLLAIE</sequence>
<keyword evidence="15" id="KW-1185">Reference proteome</keyword>
<organism evidence="14 15">
    <name type="scientific">Sugiyamaella lignohabitans</name>
    <dbReference type="NCBI Taxonomy" id="796027"/>
    <lineage>
        <taxon>Eukaryota</taxon>
        <taxon>Fungi</taxon>
        <taxon>Dikarya</taxon>
        <taxon>Ascomycota</taxon>
        <taxon>Saccharomycotina</taxon>
        <taxon>Dipodascomycetes</taxon>
        <taxon>Dipodascales</taxon>
        <taxon>Trichomonascaceae</taxon>
        <taxon>Sugiyamaella</taxon>
    </lineage>
</organism>
<dbReference type="GO" id="GO:0006891">
    <property type="term" value="P:intra-Golgi vesicle-mediated transport"/>
    <property type="evidence" value="ECO:0007669"/>
    <property type="project" value="UniProtKB-UniRule"/>
</dbReference>
<comment type="subunit">
    <text evidence="10">Component of the conserved oligomeric Golgi complex.</text>
</comment>
<evidence type="ECO:0000256" key="4">
    <source>
        <dbReference type="ARBA" id="ARBA00022448"/>
    </source>
</evidence>
<evidence type="ECO:0000313" key="14">
    <source>
        <dbReference type="EMBL" id="ANB14565.1"/>
    </source>
</evidence>
<name>A0A167EXA4_9ASCO</name>
<evidence type="ECO:0000256" key="10">
    <source>
        <dbReference type="RuleBase" id="RU365075"/>
    </source>
</evidence>
<evidence type="ECO:0000256" key="3">
    <source>
        <dbReference type="ARBA" id="ARBA00020973"/>
    </source>
</evidence>
<dbReference type="SMART" id="SM01087">
    <property type="entry name" value="COG6"/>
    <property type="match status" value="1"/>
</dbReference>
<evidence type="ECO:0000256" key="2">
    <source>
        <dbReference type="ARBA" id="ARBA00011023"/>
    </source>
</evidence>
<dbReference type="KEGG" id="slb:AWJ20_2163"/>
<dbReference type="PANTHER" id="PTHR21506:SF0">
    <property type="entry name" value="CONSERVED OLIGOMERIC GOLGI COMPLEX SUBUNIT 6"/>
    <property type="match status" value="1"/>
</dbReference>
<proteinExistence type="inferred from homology"/>
<reference evidence="14 15" key="1">
    <citation type="submission" date="2016-02" db="EMBL/GenBank/DDBJ databases">
        <title>Complete genome sequence and transcriptome regulation of the pentose utilising yeast Sugiyamaella lignohabitans.</title>
        <authorList>
            <person name="Bellasio M."/>
            <person name="Peymann A."/>
            <person name="Valli M."/>
            <person name="Sipitzky M."/>
            <person name="Graf A."/>
            <person name="Sauer M."/>
            <person name="Marx H."/>
            <person name="Mattanovich D."/>
        </authorList>
    </citation>
    <scope>NUCLEOTIDE SEQUENCE [LARGE SCALE GENOMIC DNA]</scope>
    <source>
        <strain evidence="14 15">CBS 10342</strain>
    </source>
</reference>
<accession>A0A167EXA4</accession>
<dbReference type="GO" id="GO:0000139">
    <property type="term" value="C:Golgi membrane"/>
    <property type="evidence" value="ECO:0007669"/>
    <property type="project" value="UniProtKB-SubCell"/>
</dbReference>
<evidence type="ECO:0000256" key="6">
    <source>
        <dbReference type="ARBA" id="ARBA00023034"/>
    </source>
</evidence>